<protein>
    <recommendedName>
        <fullName evidence="2">Transposase (putative) gypsy type domain-containing protein</fullName>
    </recommendedName>
</protein>
<dbReference type="Pfam" id="PF04195">
    <property type="entry name" value="Transposase_28"/>
    <property type="match status" value="1"/>
</dbReference>
<dbReference type="EMBL" id="JAVXUO010002573">
    <property type="protein sequence ID" value="KAK2971634.1"/>
    <property type="molecule type" value="Genomic_DNA"/>
</dbReference>
<evidence type="ECO:0000259" key="2">
    <source>
        <dbReference type="Pfam" id="PF04195"/>
    </source>
</evidence>
<evidence type="ECO:0000313" key="3">
    <source>
        <dbReference type="EMBL" id="KAK2971634.1"/>
    </source>
</evidence>
<proteinExistence type="predicted"/>
<dbReference type="AlphaFoldDB" id="A0AA88QTZ2"/>
<name>A0AA88QTZ2_9ASTE</name>
<dbReference type="InterPro" id="IPR007321">
    <property type="entry name" value="Transposase_28"/>
</dbReference>
<feature type="domain" description="Transposase (putative) gypsy type" evidence="2">
    <location>
        <begin position="200"/>
        <end position="249"/>
    </location>
</feature>
<accession>A0AA88QTZ2</accession>
<comment type="caution">
    <text evidence="3">The sequence shown here is derived from an EMBL/GenBank/DDBJ whole genome shotgun (WGS) entry which is preliminary data.</text>
</comment>
<organism evidence="3 4">
    <name type="scientific">Escallonia rubra</name>
    <dbReference type="NCBI Taxonomy" id="112253"/>
    <lineage>
        <taxon>Eukaryota</taxon>
        <taxon>Viridiplantae</taxon>
        <taxon>Streptophyta</taxon>
        <taxon>Embryophyta</taxon>
        <taxon>Tracheophyta</taxon>
        <taxon>Spermatophyta</taxon>
        <taxon>Magnoliopsida</taxon>
        <taxon>eudicotyledons</taxon>
        <taxon>Gunneridae</taxon>
        <taxon>Pentapetalae</taxon>
        <taxon>asterids</taxon>
        <taxon>campanulids</taxon>
        <taxon>Escalloniales</taxon>
        <taxon>Escalloniaceae</taxon>
        <taxon>Escallonia</taxon>
    </lineage>
</organism>
<reference evidence="3" key="1">
    <citation type="submission" date="2022-12" db="EMBL/GenBank/DDBJ databases">
        <title>Draft genome assemblies for two species of Escallonia (Escalloniales).</title>
        <authorList>
            <person name="Chanderbali A."/>
            <person name="Dervinis C."/>
            <person name="Anghel I."/>
            <person name="Soltis D."/>
            <person name="Soltis P."/>
            <person name="Zapata F."/>
        </authorList>
    </citation>
    <scope>NUCLEOTIDE SEQUENCE</scope>
    <source>
        <strain evidence="3">UCBG92.1500</strain>
        <tissue evidence="3">Leaf</tissue>
    </source>
</reference>
<keyword evidence="4" id="KW-1185">Reference proteome</keyword>
<dbReference type="Proteomes" id="UP001187471">
    <property type="component" value="Unassembled WGS sequence"/>
</dbReference>
<feature type="region of interest" description="Disordered" evidence="1">
    <location>
        <begin position="427"/>
        <end position="450"/>
    </location>
</feature>
<evidence type="ECO:0000256" key="1">
    <source>
        <dbReference type="SAM" id="MobiDB-lite"/>
    </source>
</evidence>
<evidence type="ECO:0000313" key="4">
    <source>
        <dbReference type="Proteomes" id="UP001187471"/>
    </source>
</evidence>
<gene>
    <name evidence="3" type="ORF">RJ640_003454</name>
</gene>
<sequence>MYVNRVSGELLNGKVGSKKYLWDMIRGPYMEQELKLAFTECRASALMRFSDLDISYASQNEHDSESSGERLRIPLSLSYVVSNRASHCFSTYSGSLGGFFHCPLKNHLNSYCVYQLPGNQLADTIAAAVPVAAPEALHQSTIAFYCAPGATKDEKSNKMTKEELTALIQEYSLLEGWYARVPGLQEPANYGTKFETGIYEEQVKSGYRLPLHPFALEFFKHYCMAPEQLALNGWRNLIGLIYLVETSGYKADPTNFIRVFFEICFVKKVANCHGWYYIHSRQRLLKGGPKSNKGWHSRYFFVGREDKGELLFDKNWNPYCKDYENTGKPTPNNFTKHILSHIKLRGGLSIDEPLSEQHLEYGKIIPRKSIPAGLSILPPLHIAPSTPSTETAPLALLHKWLVKAGNHPNEALWVCCQKLRVKRKRNSQVRSCPCSEEDEGQLSRALPTHH</sequence>